<organism evidence="8 9">
    <name type="scientific">Acacia crassicarpa</name>
    <name type="common">northern wattle</name>
    <dbReference type="NCBI Taxonomy" id="499986"/>
    <lineage>
        <taxon>Eukaryota</taxon>
        <taxon>Viridiplantae</taxon>
        <taxon>Streptophyta</taxon>
        <taxon>Embryophyta</taxon>
        <taxon>Tracheophyta</taxon>
        <taxon>Spermatophyta</taxon>
        <taxon>Magnoliopsida</taxon>
        <taxon>eudicotyledons</taxon>
        <taxon>Gunneridae</taxon>
        <taxon>Pentapetalae</taxon>
        <taxon>rosids</taxon>
        <taxon>fabids</taxon>
        <taxon>Fabales</taxon>
        <taxon>Fabaceae</taxon>
        <taxon>Caesalpinioideae</taxon>
        <taxon>mimosoid clade</taxon>
        <taxon>Acacieae</taxon>
        <taxon>Acacia</taxon>
    </lineage>
</organism>
<evidence type="ECO:0000256" key="3">
    <source>
        <dbReference type="ARBA" id="ARBA00023125"/>
    </source>
</evidence>
<dbReference type="PROSITE" id="PS50888">
    <property type="entry name" value="BHLH"/>
    <property type="match status" value="1"/>
</dbReference>
<evidence type="ECO:0000256" key="2">
    <source>
        <dbReference type="ARBA" id="ARBA00023015"/>
    </source>
</evidence>
<dbReference type="CDD" id="cd11445">
    <property type="entry name" value="bHLH_AtPIF_like"/>
    <property type="match status" value="1"/>
</dbReference>
<dbReference type="Pfam" id="PF00010">
    <property type="entry name" value="HLH"/>
    <property type="match status" value="1"/>
</dbReference>
<evidence type="ECO:0000256" key="6">
    <source>
        <dbReference type="SAM" id="MobiDB-lite"/>
    </source>
</evidence>
<dbReference type="Proteomes" id="UP001293593">
    <property type="component" value="Unassembled WGS sequence"/>
</dbReference>
<dbReference type="InterPro" id="IPR047265">
    <property type="entry name" value="PIF1-like_bHLH"/>
</dbReference>
<name>A0AAE1J4N6_9FABA</name>
<keyword evidence="4" id="KW-0804">Transcription</keyword>
<evidence type="ECO:0000259" key="7">
    <source>
        <dbReference type="PROSITE" id="PS50888"/>
    </source>
</evidence>
<feature type="compositionally biased region" description="Basic and acidic residues" evidence="6">
    <location>
        <begin position="170"/>
        <end position="182"/>
    </location>
</feature>
<dbReference type="InterPro" id="IPR036638">
    <property type="entry name" value="HLH_DNA-bd_sf"/>
</dbReference>
<dbReference type="FunFam" id="4.10.280.10:FF:000004">
    <property type="entry name" value="Basic helix-loop-helix transcription factor"/>
    <property type="match status" value="1"/>
</dbReference>
<dbReference type="SUPFAM" id="SSF47459">
    <property type="entry name" value="HLH, helix-loop-helix DNA-binding domain"/>
    <property type="match status" value="1"/>
</dbReference>
<dbReference type="GO" id="GO:0003677">
    <property type="term" value="F:DNA binding"/>
    <property type="evidence" value="ECO:0007669"/>
    <property type="project" value="UniProtKB-KW"/>
</dbReference>
<keyword evidence="2" id="KW-0805">Transcription regulation</keyword>
<dbReference type="InterPro" id="IPR011598">
    <property type="entry name" value="bHLH_dom"/>
</dbReference>
<dbReference type="GO" id="GO:0005634">
    <property type="term" value="C:nucleus"/>
    <property type="evidence" value="ECO:0007669"/>
    <property type="project" value="UniProtKB-SubCell"/>
</dbReference>
<feature type="region of interest" description="Disordered" evidence="6">
    <location>
        <begin position="154"/>
        <end position="182"/>
    </location>
</feature>
<proteinExistence type="predicted"/>
<sequence>MGDIYSYDDTDDHDFLASSTSSSPQDEISLFLRQILLRSSSSSSASSSLLVTDTVKNAHTSTAGLCSSHATLENAHASDRSSLFRDGISLVADSSVGVGDPNNGFLSSSGTCTLANMKGGSAVNMPSSYFGVSENEFDEYDCESEEGIEALVEQQPVRSVPPRSSSKRSRAAEVHNLSEKRRRSRINEKMKALQNLIPNSNKTDKASMLDEAIEYLKQLQLQVQMLSMRNGLSLRAMCFSEDLQAQQFCQMISELNEENSSLPSHMETTLPLTQETPLQYESKSSLPDKPNSQDQPLVPSPSYTINPETSFVLDSPILPHIRFLPQKGTEQMRSNEILRRQQSNASHSDTNPLGGSQVSHTFDMQTSEQKGKGFETGFVGKDQLASILRNSVSNVNITSRFRRLQAGESICEDDIKTEKPSL</sequence>
<dbReference type="AlphaFoldDB" id="A0AAE1J4N6"/>
<keyword evidence="9" id="KW-1185">Reference proteome</keyword>
<keyword evidence="5" id="KW-0539">Nucleus</keyword>
<evidence type="ECO:0000256" key="5">
    <source>
        <dbReference type="ARBA" id="ARBA00023242"/>
    </source>
</evidence>
<comment type="caution">
    <text evidence="8">The sequence shown here is derived from an EMBL/GenBank/DDBJ whole genome shotgun (WGS) entry which is preliminary data.</text>
</comment>
<feature type="domain" description="BHLH" evidence="7">
    <location>
        <begin position="170"/>
        <end position="219"/>
    </location>
</feature>
<gene>
    <name evidence="8" type="ORF">QN277_027886</name>
</gene>
<feature type="compositionally biased region" description="Polar residues" evidence="6">
    <location>
        <begin position="281"/>
        <end position="303"/>
    </location>
</feature>
<accession>A0AAE1J4N6</accession>
<keyword evidence="3" id="KW-0238">DNA-binding</keyword>
<dbReference type="PANTHER" id="PTHR45855:SF73">
    <property type="entry name" value="TRANSCRIPTION FACTOR SPATULA"/>
    <property type="match status" value="1"/>
</dbReference>
<evidence type="ECO:0000313" key="8">
    <source>
        <dbReference type="EMBL" id="KAK4262307.1"/>
    </source>
</evidence>
<dbReference type="SMART" id="SM00353">
    <property type="entry name" value="HLH"/>
    <property type="match status" value="1"/>
</dbReference>
<comment type="subcellular location">
    <subcellularLocation>
        <location evidence="1">Nucleus</location>
    </subcellularLocation>
</comment>
<dbReference type="InterPro" id="IPR031066">
    <property type="entry name" value="bHLH_ALC-like_plant"/>
</dbReference>
<evidence type="ECO:0000256" key="4">
    <source>
        <dbReference type="ARBA" id="ARBA00023163"/>
    </source>
</evidence>
<feature type="region of interest" description="Disordered" evidence="6">
    <location>
        <begin position="279"/>
        <end position="303"/>
    </location>
</feature>
<evidence type="ECO:0000256" key="1">
    <source>
        <dbReference type="ARBA" id="ARBA00004123"/>
    </source>
</evidence>
<dbReference type="GO" id="GO:0046983">
    <property type="term" value="F:protein dimerization activity"/>
    <property type="evidence" value="ECO:0007669"/>
    <property type="project" value="InterPro"/>
</dbReference>
<dbReference type="EMBL" id="JAWXYG010000009">
    <property type="protein sequence ID" value="KAK4262307.1"/>
    <property type="molecule type" value="Genomic_DNA"/>
</dbReference>
<reference evidence="8" key="1">
    <citation type="submission" date="2023-10" db="EMBL/GenBank/DDBJ databases">
        <title>Chromosome-level genome of the transformable northern wattle, Acacia crassicarpa.</title>
        <authorList>
            <person name="Massaro I."/>
            <person name="Sinha N.R."/>
            <person name="Poethig S."/>
            <person name="Leichty A.R."/>
        </authorList>
    </citation>
    <scope>NUCLEOTIDE SEQUENCE</scope>
    <source>
        <strain evidence="8">Acra3RX</strain>
        <tissue evidence="8">Leaf</tissue>
    </source>
</reference>
<evidence type="ECO:0000313" key="9">
    <source>
        <dbReference type="Proteomes" id="UP001293593"/>
    </source>
</evidence>
<dbReference type="PANTHER" id="PTHR45855">
    <property type="entry name" value="TRANSCRIPTION FACTOR PIF1-RELATED"/>
    <property type="match status" value="1"/>
</dbReference>
<protein>
    <recommendedName>
        <fullName evidence="7">BHLH domain-containing protein</fullName>
    </recommendedName>
</protein>
<dbReference type="Gene3D" id="4.10.280.10">
    <property type="entry name" value="Helix-loop-helix DNA-binding domain"/>
    <property type="match status" value="1"/>
</dbReference>